<keyword evidence="2" id="KW-1133">Transmembrane helix</keyword>
<dbReference type="AlphaFoldDB" id="A0A023BC85"/>
<organism evidence="3 4">
    <name type="scientific">Gregarina niphandrodes</name>
    <name type="common">Septate eugregarine</name>
    <dbReference type="NCBI Taxonomy" id="110365"/>
    <lineage>
        <taxon>Eukaryota</taxon>
        <taxon>Sar</taxon>
        <taxon>Alveolata</taxon>
        <taxon>Apicomplexa</taxon>
        <taxon>Conoidasida</taxon>
        <taxon>Gregarinasina</taxon>
        <taxon>Eugregarinorida</taxon>
        <taxon>Gregarinidae</taxon>
        <taxon>Gregarina</taxon>
    </lineage>
</organism>
<dbReference type="RefSeq" id="XP_011129007.1">
    <property type="nucleotide sequence ID" value="XM_011130705.1"/>
</dbReference>
<keyword evidence="2 3" id="KW-0812">Transmembrane</keyword>
<gene>
    <name evidence="3" type="ORF">GNI_016630</name>
</gene>
<keyword evidence="2" id="KW-0472">Membrane</keyword>
<feature type="region of interest" description="Disordered" evidence="1">
    <location>
        <begin position="62"/>
        <end position="92"/>
    </location>
</feature>
<reference evidence="3" key="1">
    <citation type="submission" date="2013-12" db="EMBL/GenBank/DDBJ databases">
        <authorList>
            <person name="Omoto C.K."/>
            <person name="Sibley D."/>
            <person name="Venepally P."/>
            <person name="Hadjithomas M."/>
            <person name="Karamycheva S."/>
            <person name="Brunk B."/>
            <person name="Roos D."/>
            <person name="Caler E."/>
            <person name="Lorenzi H."/>
        </authorList>
    </citation>
    <scope>NUCLEOTIDE SEQUENCE</scope>
</reference>
<evidence type="ECO:0000313" key="3">
    <source>
        <dbReference type="EMBL" id="EZG82438.1"/>
    </source>
</evidence>
<comment type="caution">
    <text evidence="3">The sequence shown here is derived from an EMBL/GenBank/DDBJ whole genome shotgun (WGS) entry which is preliminary data.</text>
</comment>
<dbReference type="EMBL" id="AFNH02000121">
    <property type="protein sequence ID" value="EZG82438.1"/>
    <property type="molecule type" value="Genomic_DNA"/>
</dbReference>
<evidence type="ECO:0000256" key="1">
    <source>
        <dbReference type="SAM" id="MobiDB-lite"/>
    </source>
</evidence>
<evidence type="ECO:0000313" key="4">
    <source>
        <dbReference type="Proteomes" id="UP000019763"/>
    </source>
</evidence>
<dbReference type="VEuPathDB" id="CryptoDB:GNI_016630"/>
<protein>
    <submittedName>
        <fullName evidence="3">Transmembrane protein</fullName>
    </submittedName>
</protein>
<sequence>MSPKLGHWSPELGHWSAELGRWFGKKASETAPANPSVGKLLSESRSQSWPLKSLALPTWKRSQEEVKGTDGAAPWLPSLLKGGPGNSSAEESTKNFWPFWNKAEQDSAPVGPTARFQLEDFLGSTANVGLPGSDTVQVAPSVEPSSNWSPRQWATQRWAPSGWFHLLPTWSTEAGPEDDPEVGLDGRAGLGEKVGPGTSNSHVADNLVGDNLVGDNLAVASQEADGLSMADSVEGVNWLPDYDTVLSKLRCDPVQSFASCAQHCFSLLSEFGHTRAEDLTLELVPRVKGRSFAPFWPQAAVSRSAATAGSNEVYGMTQTDQRNFRVCILDVCAHDYVVGTALPGCLGADGRVIEVPSKVDGPGKVDGPTSYDDLDFYEPRKMQLYNTFGVFTLGRWIQNLLPECDLNSGYRGCELHSPGHLVWILLAVVIPAAGLGLFFAYRHYAALLGTFPCLRKSSRHRTPIETEKNNHWTNVWAGMQWLSLRLLFVMHRIEMLYRRPTGNIVLVDQEGELELMGQQHPFTQIDR</sequence>
<accession>A0A023BC85</accession>
<name>A0A023BC85_GRENI</name>
<keyword evidence="4" id="KW-1185">Reference proteome</keyword>
<dbReference type="Proteomes" id="UP000019763">
    <property type="component" value="Unassembled WGS sequence"/>
</dbReference>
<feature type="transmembrane region" description="Helical" evidence="2">
    <location>
        <begin position="421"/>
        <end position="441"/>
    </location>
</feature>
<feature type="region of interest" description="Disordered" evidence="1">
    <location>
        <begin position="28"/>
        <end position="50"/>
    </location>
</feature>
<evidence type="ECO:0000256" key="2">
    <source>
        <dbReference type="SAM" id="Phobius"/>
    </source>
</evidence>
<proteinExistence type="predicted"/>
<dbReference type="GeneID" id="22910871"/>